<evidence type="ECO:0000256" key="1">
    <source>
        <dbReference type="ARBA" id="ARBA00009630"/>
    </source>
</evidence>
<reference evidence="8 9" key="1">
    <citation type="submission" date="2014-04" db="EMBL/GenBank/DDBJ databases">
        <title>Genome reduction and metabolic complementation of the dual endosymbionts in the whitefly Bemisia tabaci.</title>
        <authorList>
            <person name="Rao Q."/>
            <person name="Rollat-Farnier P.-A."/>
            <person name="Zhang Z.-X."/>
            <person name="Santos-Garcia D."/>
            <person name="Silva F.J."/>
            <person name="Moya A."/>
            <person name="Zhu D.-T."/>
            <person name="Klein C.C."/>
            <person name="Vavre F."/>
            <person name="Sagot M.-F."/>
            <person name="Liu S.-S."/>
            <person name="Mouton L."/>
            <person name="Wang X.-W."/>
        </authorList>
    </citation>
    <scope>NUCLEOTIDE SEQUENCE [LARGE SCALE GENOMIC DNA]</scope>
    <source>
        <strain evidence="8 9">BT-Q</strain>
    </source>
</reference>
<feature type="binding site" evidence="5">
    <location>
        <position position="23"/>
    </location>
    <ligand>
        <name>glutathione</name>
        <dbReference type="ChEBI" id="CHEBI:57925"/>
    </ligand>
</feature>
<accession>A0AAU8RPI4</accession>
<dbReference type="SUPFAM" id="SSF52833">
    <property type="entry name" value="Thioredoxin-like"/>
    <property type="match status" value="1"/>
</dbReference>
<dbReference type="AlphaFoldDB" id="A0AAU8RPI4"/>
<dbReference type="PANTHER" id="PTHR10293:SF72">
    <property type="entry name" value="MONOTHIOL GLUTAREDOXIN-S14, CHLOROPLASTIC"/>
    <property type="match status" value="1"/>
</dbReference>
<keyword evidence="6" id="KW-0411">Iron-sulfur</keyword>
<evidence type="ECO:0000256" key="2">
    <source>
        <dbReference type="ARBA" id="ARBA00022714"/>
    </source>
</evidence>
<dbReference type="GO" id="GO:0015036">
    <property type="term" value="F:disulfide oxidoreductase activity"/>
    <property type="evidence" value="ECO:0007669"/>
    <property type="project" value="InterPro"/>
</dbReference>
<keyword evidence="6" id="KW-0408">Iron</keyword>
<gene>
    <name evidence="8" type="ORF">O3E_01430</name>
</gene>
<dbReference type="NCBIfam" id="TIGR00365">
    <property type="entry name" value="Grx4 family monothiol glutaredoxin"/>
    <property type="match status" value="1"/>
</dbReference>
<dbReference type="GO" id="GO:0051537">
    <property type="term" value="F:2 iron, 2 sulfur cluster binding"/>
    <property type="evidence" value="ECO:0007669"/>
    <property type="project" value="UniProtKB-KW"/>
</dbReference>
<evidence type="ECO:0000259" key="7">
    <source>
        <dbReference type="Pfam" id="PF00462"/>
    </source>
</evidence>
<dbReference type="Gene3D" id="3.40.30.10">
    <property type="entry name" value="Glutaredoxin"/>
    <property type="match status" value="1"/>
</dbReference>
<dbReference type="GeneID" id="66280099"/>
<dbReference type="InterPro" id="IPR014434">
    <property type="entry name" value="Monothiol_GRX"/>
</dbReference>
<feature type="binding site" evidence="6">
    <location>
        <position position="31"/>
    </location>
    <ligand>
        <name>[2Fe-2S] cluster</name>
        <dbReference type="ChEBI" id="CHEBI:190135"/>
        <note>ligand shared between dimeric partners</note>
    </ligand>
</feature>
<dbReference type="RefSeq" id="WP_016858028.1">
    <property type="nucleotide sequence ID" value="NZ_CP007563.1"/>
</dbReference>
<evidence type="ECO:0000313" key="9">
    <source>
        <dbReference type="Proteomes" id="UP000031624"/>
    </source>
</evidence>
<evidence type="ECO:0000256" key="5">
    <source>
        <dbReference type="PIRSR" id="PIRSR005894-1"/>
    </source>
</evidence>
<protein>
    <recommendedName>
        <fullName evidence="4">Glutaredoxin</fullName>
    </recommendedName>
</protein>
<feature type="binding site" evidence="5">
    <location>
        <position position="72"/>
    </location>
    <ligand>
        <name>glutathione</name>
        <dbReference type="ChEBI" id="CHEBI:57925"/>
    </ligand>
</feature>
<sequence>MKNKTIEIIKNQIKKNKIILYMKGTPNLPQCGYSAQAVKFIKKYLNRFKYINVLESVHIRHELPKWSKWPTFPQLWINSKLIGGSDIIFEMYKTGELKRLIKKR</sequence>
<proteinExistence type="inferred from homology"/>
<feature type="binding site" evidence="5">
    <location>
        <position position="60"/>
    </location>
    <ligand>
        <name>glutathione</name>
        <dbReference type="ChEBI" id="CHEBI:57925"/>
    </ligand>
</feature>
<feature type="domain" description="Glutaredoxin" evidence="7">
    <location>
        <begin position="18"/>
        <end position="82"/>
    </location>
</feature>
<dbReference type="Pfam" id="PF00462">
    <property type="entry name" value="Glutaredoxin"/>
    <property type="match status" value="1"/>
</dbReference>
<dbReference type="EMBL" id="CP007563">
    <property type="protein sequence ID" value="AJF24169.1"/>
    <property type="molecule type" value="Genomic_DNA"/>
</dbReference>
<dbReference type="KEGG" id="paly:O3E_01430"/>
<keyword evidence="3" id="KW-0676">Redox-active center</keyword>
<keyword evidence="6" id="KW-0479">Metal-binding</keyword>
<dbReference type="InterPro" id="IPR036249">
    <property type="entry name" value="Thioredoxin-like_sf"/>
</dbReference>
<dbReference type="InterPro" id="IPR004480">
    <property type="entry name" value="Monothiol_GRX-rel"/>
</dbReference>
<comment type="similarity">
    <text evidence="1 4">Belongs to the glutaredoxin family. Monothiol subfamily.</text>
</comment>
<dbReference type="PANTHER" id="PTHR10293">
    <property type="entry name" value="GLUTAREDOXIN FAMILY MEMBER"/>
    <property type="match status" value="1"/>
</dbReference>
<keyword evidence="2 6" id="KW-0001">2Fe-2S</keyword>
<evidence type="ECO:0000256" key="6">
    <source>
        <dbReference type="PIRSR" id="PIRSR005894-2"/>
    </source>
</evidence>
<evidence type="ECO:0000313" key="8">
    <source>
        <dbReference type="EMBL" id="AJF24169.1"/>
    </source>
</evidence>
<name>A0AAU8RPI4_9GAMM</name>
<dbReference type="InterPro" id="IPR002109">
    <property type="entry name" value="Glutaredoxin"/>
</dbReference>
<dbReference type="PIRSF" id="PIRSF005894">
    <property type="entry name" value="Monothiol_GRX"/>
    <property type="match status" value="1"/>
</dbReference>
<dbReference type="GO" id="GO:0046872">
    <property type="term" value="F:metal ion binding"/>
    <property type="evidence" value="ECO:0007669"/>
    <property type="project" value="UniProtKB-KW"/>
</dbReference>
<evidence type="ECO:0000256" key="4">
    <source>
        <dbReference type="PIRNR" id="PIRNR005894"/>
    </source>
</evidence>
<feature type="binding site" evidence="5">
    <location>
        <begin position="85"/>
        <end position="86"/>
    </location>
    <ligand>
        <name>glutathione</name>
        <dbReference type="ChEBI" id="CHEBI:57925"/>
    </ligand>
</feature>
<dbReference type="PROSITE" id="PS51354">
    <property type="entry name" value="GLUTAREDOXIN_2"/>
    <property type="match status" value="1"/>
</dbReference>
<evidence type="ECO:0000256" key="3">
    <source>
        <dbReference type="ARBA" id="ARBA00023284"/>
    </source>
</evidence>
<organism evidence="8 9">
    <name type="scientific">Candidatus Portiera aleyrodidarum MED</name>
    <name type="common">Bemisia tabaci</name>
    <dbReference type="NCBI Taxonomy" id="1163752"/>
    <lineage>
        <taxon>Bacteria</taxon>
        <taxon>Pseudomonadati</taxon>
        <taxon>Pseudomonadota</taxon>
        <taxon>Gammaproteobacteria</taxon>
        <taxon>Candidatus Johnevansiales</taxon>
        <taxon>Candidatus Johnevansiaceae</taxon>
        <taxon>Candidatus Portiera</taxon>
    </lineage>
</organism>
<dbReference type="Proteomes" id="UP000031624">
    <property type="component" value="Chromosome"/>
</dbReference>